<evidence type="ECO:0000259" key="7">
    <source>
        <dbReference type="Pfam" id="PF06271"/>
    </source>
</evidence>
<feature type="domain" description="RDD" evidence="7">
    <location>
        <begin position="1"/>
        <end position="136"/>
    </location>
</feature>
<evidence type="ECO:0000256" key="5">
    <source>
        <dbReference type="ARBA" id="ARBA00023136"/>
    </source>
</evidence>
<dbReference type="EMBL" id="JANATA010000020">
    <property type="protein sequence ID" value="MCP3429395.1"/>
    <property type="molecule type" value="Genomic_DNA"/>
</dbReference>
<protein>
    <submittedName>
        <fullName evidence="8">RDD family protein</fullName>
    </submittedName>
</protein>
<gene>
    <name evidence="8" type="ORF">NLF92_10600</name>
</gene>
<dbReference type="GO" id="GO:0005886">
    <property type="term" value="C:plasma membrane"/>
    <property type="evidence" value="ECO:0007669"/>
    <property type="project" value="UniProtKB-SubCell"/>
</dbReference>
<evidence type="ECO:0000256" key="6">
    <source>
        <dbReference type="SAM" id="Phobius"/>
    </source>
</evidence>
<proteinExistence type="predicted"/>
<evidence type="ECO:0000256" key="1">
    <source>
        <dbReference type="ARBA" id="ARBA00004651"/>
    </source>
</evidence>
<dbReference type="AlphaFoldDB" id="A0AA41WZZ9"/>
<evidence type="ECO:0000256" key="3">
    <source>
        <dbReference type="ARBA" id="ARBA00022692"/>
    </source>
</evidence>
<dbReference type="Proteomes" id="UP001165413">
    <property type="component" value="Unassembled WGS sequence"/>
</dbReference>
<evidence type="ECO:0000313" key="8">
    <source>
        <dbReference type="EMBL" id="MCP3429395.1"/>
    </source>
</evidence>
<keyword evidence="3 6" id="KW-0812">Transmembrane</keyword>
<comment type="subcellular location">
    <subcellularLocation>
        <location evidence="1">Cell membrane</location>
        <topology evidence="1">Multi-pass membrane protein</topology>
    </subcellularLocation>
</comment>
<dbReference type="PANTHER" id="PTHR36115">
    <property type="entry name" value="PROLINE-RICH ANTIGEN HOMOLOG-RELATED"/>
    <property type="match status" value="1"/>
</dbReference>
<evidence type="ECO:0000256" key="4">
    <source>
        <dbReference type="ARBA" id="ARBA00022989"/>
    </source>
</evidence>
<organism evidence="8 9">
    <name type="scientific">Opacimonas viscosa</name>
    <dbReference type="NCBI Taxonomy" id="2961944"/>
    <lineage>
        <taxon>Bacteria</taxon>
        <taxon>Pseudomonadati</taxon>
        <taxon>Pseudomonadota</taxon>
        <taxon>Gammaproteobacteria</taxon>
        <taxon>Alteromonadales</taxon>
        <taxon>Alteromonadaceae</taxon>
        <taxon>Opacimonas</taxon>
    </lineage>
</organism>
<name>A0AA41WZZ9_9ALTE</name>
<dbReference type="Pfam" id="PF06271">
    <property type="entry name" value="RDD"/>
    <property type="match status" value="1"/>
</dbReference>
<accession>A0AA41WZZ9</accession>
<keyword evidence="4 6" id="KW-1133">Transmembrane helix</keyword>
<dbReference type="PANTHER" id="PTHR36115:SF10">
    <property type="entry name" value="RDD DOMAIN-CONTAINING PROTEIN"/>
    <property type="match status" value="1"/>
</dbReference>
<keyword evidence="2" id="KW-1003">Cell membrane</keyword>
<dbReference type="RefSeq" id="WP_254101704.1">
    <property type="nucleotide sequence ID" value="NZ_JANATA010000020.1"/>
</dbReference>
<sequence length="153" mass="17387">MRRLAAMVYDALVAVAVGMVAALFLLVIFTICHANGLIGQQYEHFSDFMQTSTIYTTILQIWVGAWVLGFFMWFWAKGGQTIGMRAWRMRIFSTVEAPMTFGRLCLRLVSALGGLGTLLVLIDFKHKQSLQDRLAKTEILVLTKDANDHKQWR</sequence>
<dbReference type="InterPro" id="IPR051791">
    <property type="entry name" value="Pra-immunoreactive"/>
</dbReference>
<dbReference type="InterPro" id="IPR010432">
    <property type="entry name" value="RDD"/>
</dbReference>
<evidence type="ECO:0000256" key="2">
    <source>
        <dbReference type="ARBA" id="ARBA00022475"/>
    </source>
</evidence>
<feature type="transmembrane region" description="Helical" evidence="6">
    <location>
        <begin position="58"/>
        <end position="76"/>
    </location>
</feature>
<keyword evidence="5 6" id="KW-0472">Membrane</keyword>
<reference evidence="8" key="1">
    <citation type="submission" date="2022-07" db="EMBL/GenBank/DDBJ databases">
        <title>Characterization of the Novel Bacterium Alteromonas immobilis LMIT006 and Alteromonas gregis LMIT007.</title>
        <authorList>
            <person name="Lin X."/>
        </authorList>
    </citation>
    <scope>NUCLEOTIDE SEQUENCE</scope>
    <source>
        <strain evidence="8">LMIT007</strain>
    </source>
</reference>
<comment type="caution">
    <text evidence="8">The sequence shown here is derived from an EMBL/GenBank/DDBJ whole genome shotgun (WGS) entry which is preliminary data.</text>
</comment>
<keyword evidence="9" id="KW-1185">Reference proteome</keyword>
<evidence type="ECO:0000313" key="9">
    <source>
        <dbReference type="Proteomes" id="UP001165413"/>
    </source>
</evidence>